<proteinExistence type="predicted"/>
<organism evidence="2">
    <name type="scientific">Rhizophora mucronata</name>
    <name type="common">Asiatic mangrove</name>
    <dbReference type="NCBI Taxonomy" id="61149"/>
    <lineage>
        <taxon>Eukaryota</taxon>
        <taxon>Viridiplantae</taxon>
        <taxon>Streptophyta</taxon>
        <taxon>Embryophyta</taxon>
        <taxon>Tracheophyta</taxon>
        <taxon>Spermatophyta</taxon>
        <taxon>Magnoliopsida</taxon>
        <taxon>eudicotyledons</taxon>
        <taxon>Gunneridae</taxon>
        <taxon>Pentapetalae</taxon>
        <taxon>rosids</taxon>
        <taxon>fabids</taxon>
        <taxon>Malpighiales</taxon>
        <taxon>Rhizophoraceae</taxon>
        <taxon>Rhizophora</taxon>
    </lineage>
</organism>
<keyword evidence="1" id="KW-0812">Transmembrane</keyword>
<evidence type="ECO:0000313" key="2">
    <source>
        <dbReference type="EMBL" id="MBX31703.1"/>
    </source>
</evidence>
<name>A0A2P2MNC7_RHIMU</name>
<keyword evidence="1" id="KW-1133">Transmembrane helix</keyword>
<dbReference type="EMBL" id="GGEC01051216">
    <property type="protein sequence ID" value="MBX31700.1"/>
    <property type="molecule type" value="Transcribed_RNA"/>
</dbReference>
<dbReference type="EMBL" id="GGEC01051219">
    <property type="protein sequence ID" value="MBX31703.1"/>
    <property type="molecule type" value="Transcribed_RNA"/>
</dbReference>
<reference evidence="2" key="1">
    <citation type="submission" date="2018-02" db="EMBL/GenBank/DDBJ databases">
        <title>Rhizophora mucronata_Transcriptome.</title>
        <authorList>
            <person name="Meera S.P."/>
            <person name="Sreeshan A."/>
            <person name="Augustine A."/>
        </authorList>
    </citation>
    <scope>NUCLEOTIDE SEQUENCE</scope>
    <source>
        <tissue evidence="2">Leaf</tissue>
    </source>
</reference>
<evidence type="ECO:0000256" key="1">
    <source>
        <dbReference type="SAM" id="Phobius"/>
    </source>
</evidence>
<protein>
    <submittedName>
        <fullName evidence="2">Uncharacterized protein MANES_04G155900</fullName>
    </submittedName>
</protein>
<dbReference type="AlphaFoldDB" id="A0A2P2MNC7"/>
<sequence>MAPMDILYINEYWCSIRHVRQPAHMRIQLFEKRVHHCPRLTNSYIFKSEINARIKIGDNSIIGTNNLLYTNIDKIVERVQVLLHQPPYLQEFRKKAVLIHHRLDGCRKLLLINEFFATILLLIFARETHLKKFDN</sequence>
<accession>A0A2P2MNC7</accession>
<feature type="transmembrane region" description="Helical" evidence="1">
    <location>
        <begin position="109"/>
        <end position="125"/>
    </location>
</feature>
<keyword evidence="1" id="KW-0472">Membrane</keyword>